<organism evidence="1 4">
    <name type="scientific">Pseudoduganella umbonata</name>
    <dbReference type="NCBI Taxonomy" id="864828"/>
    <lineage>
        <taxon>Bacteria</taxon>
        <taxon>Pseudomonadati</taxon>
        <taxon>Pseudomonadota</taxon>
        <taxon>Betaproteobacteria</taxon>
        <taxon>Burkholderiales</taxon>
        <taxon>Oxalobacteraceae</taxon>
        <taxon>Telluria group</taxon>
        <taxon>Pseudoduganella</taxon>
    </lineage>
</organism>
<accession>A0A4P8HTA9</accession>
<dbReference type="Proteomes" id="UP000298763">
    <property type="component" value="Chromosome"/>
</dbReference>
<protein>
    <recommendedName>
        <fullName evidence="5">SGNH/GDSL hydrolase family protein</fullName>
    </recommendedName>
</protein>
<evidence type="ECO:0000313" key="2">
    <source>
        <dbReference type="EMBL" id="QCP11962.1"/>
    </source>
</evidence>
<reference evidence="1 4" key="2">
    <citation type="submission" date="2020-08" db="EMBL/GenBank/DDBJ databases">
        <title>Genomic Encyclopedia of Type Strains, Phase III (KMG-III): the genomes of soil and plant-associated and newly described type strains.</title>
        <authorList>
            <person name="Whitman W."/>
        </authorList>
    </citation>
    <scope>NUCLEOTIDE SEQUENCE [LARGE SCALE GENOMIC DNA]</scope>
    <source>
        <strain evidence="1 4">CECT 7753</strain>
    </source>
</reference>
<dbReference type="OrthoDB" id="212722at2"/>
<dbReference type="SUPFAM" id="SSF52266">
    <property type="entry name" value="SGNH hydrolase"/>
    <property type="match status" value="1"/>
</dbReference>
<gene>
    <name evidence="2" type="ORF">FCL38_17230</name>
    <name evidence="1" type="ORF">FHS02_001322</name>
</gene>
<dbReference type="Gene3D" id="3.40.50.1110">
    <property type="entry name" value="SGNH hydrolase"/>
    <property type="match status" value="1"/>
</dbReference>
<proteinExistence type="predicted"/>
<dbReference type="Proteomes" id="UP000584325">
    <property type="component" value="Unassembled WGS sequence"/>
</dbReference>
<sequence length="184" mass="19197">MAHAILLGDSIFDNRGYVPEGHEVAMQLRSHLGDAHEVTLGARDGSVLADMPAQFREVASLRDASTNQAPTHLVISCGGNDVLGLVGAMQSPVASVLEAAEMLAAWQADFRRGYRAMLQQADACGLRLVCADAGDYSAVSPIEPSSDGGRKIAASIAELLLADETDVVRTVVFGAKALRPGPAG</sequence>
<evidence type="ECO:0000313" key="3">
    <source>
        <dbReference type="Proteomes" id="UP000298763"/>
    </source>
</evidence>
<dbReference type="InterPro" id="IPR036514">
    <property type="entry name" value="SGNH_hydro_sf"/>
</dbReference>
<evidence type="ECO:0000313" key="1">
    <source>
        <dbReference type="EMBL" id="MBB3220523.1"/>
    </source>
</evidence>
<evidence type="ECO:0008006" key="5">
    <source>
        <dbReference type="Google" id="ProtNLM"/>
    </source>
</evidence>
<dbReference type="GO" id="GO:0016788">
    <property type="term" value="F:hydrolase activity, acting on ester bonds"/>
    <property type="evidence" value="ECO:0007669"/>
    <property type="project" value="UniProtKB-ARBA"/>
</dbReference>
<dbReference type="AlphaFoldDB" id="A0A4P8HTA9"/>
<keyword evidence="3" id="KW-1185">Reference proteome</keyword>
<dbReference type="EMBL" id="CP040017">
    <property type="protein sequence ID" value="QCP11962.1"/>
    <property type="molecule type" value="Genomic_DNA"/>
</dbReference>
<name>A0A4P8HTA9_9BURK</name>
<reference evidence="2 3" key="1">
    <citation type="submission" date="2019-05" db="EMBL/GenBank/DDBJ databases">
        <title>Draft Genome Sequences of Six Type Strains of the Genus Massilia.</title>
        <authorList>
            <person name="Miess H."/>
            <person name="Frediansyhah A."/>
            <person name="Gross H."/>
        </authorList>
    </citation>
    <scope>NUCLEOTIDE SEQUENCE [LARGE SCALE GENOMIC DNA]</scope>
    <source>
        <strain evidence="2 3">DSMZ 26121</strain>
    </source>
</reference>
<dbReference type="EMBL" id="JACHXS010000002">
    <property type="protein sequence ID" value="MBB3220523.1"/>
    <property type="molecule type" value="Genomic_DNA"/>
</dbReference>
<evidence type="ECO:0000313" key="4">
    <source>
        <dbReference type="Proteomes" id="UP000584325"/>
    </source>
</evidence>
<dbReference type="RefSeq" id="WP_137314804.1">
    <property type="nucleotide sequence ID" value="NZ_CP040017.1"/>
</dbReference>